<organism evidence="1">
    <name type="scientific">Oryza barthii</name>
    <dbReference type="NCBI Taxonomy" id="65489"/>
    <lineage>
        <taxon>Eukaryota</taxon>
        <taxon>Viridiplantae</taxon>
        <taxon>Streptophyta</taxon>
        <taxon>Embryophyta</taxon>
        <taxon>Tracheophyta</taxon>
        <taxon>Spermatophyta</taxon>
        <taxon>Magnoliopsida</taxon>
        <taxon>Liliopsida</taxon>
        <taxon>Poales</taxon>
        <taxon>Poaceae</taxon>
        <taxon>BOP clade</taxon>
        <taxon>Oryzoideae</taxon>
        <taxon>Oryzeae</taxon>
        <taxon>Oryzinae</taxon>
        <taxon>Oryza</taxon>
    </lineage>
</organism>
<name>A0A0D3FHY4_9ORYZ</name>
<accession>A0A0D3FHY4</accession>
<protein>
    <recommendedName>
        <fullName evidence="3">DUF1618 domain-containing protein</fullName>
    </recommendedName>
</protein>
<evidence type="ECO:0008006" key="3">
    <source>
        <dbReference type="Google" id="ProtNLM"/>
    </source>
</evidence>
<dbReference type="AlphaFoldDB" id="A0A0D3FHY4"/>
<dbReference type="PaxDb" id="65489-OBART03G15770.1"/>
<proteinExistence type="predicted"/>
<evidence type="ECO:0000313" key="2">
    <source>
        <dbReference type="Proteomes" id="UP000026960"/>
    </source>
</evidence>
<evidence type="ECO:0000313" key="1">
    <source>
        <dbReference type="EnsemblPlants" id="OBART03G15770.1"/>
    </source>
</evidence>
<sequence length="142" mass="14786">MVPSAHSIVLPGFNHAAAGAGAPGPSWPQSPTWWADISVDRNDVPRASVLTVPLHISLPESRPALDPTPTIAAADGSGLLILLGTHPLSPPPPPMVSCHICDARTCKVVSLRERDLTRRPMAFYGAANVGLIVKDDDGGGCT</sequence>
<dbReference type="EnsemblPlants" id="OBART03G15770.1">
    <property type="protein sequence ID" value="OBART03G15770.1"/>
    <property type="gene ID" value="OBART03G15770"/>
</dbReference>
<reference evidence="1" key="2">
    <citation type="submission" date="2015-03" db="UniProtKB">
        <authorList>
            <consortium name="EnsemblPlants"/>
        </authorList>
    </citation>
    <scope>IDENTIFICATION</scope>
</reference>
<keyword evidence="2" id="KW-1185">Reference proteome</keyword>
<dbReference type="Gramene" id="OBART03G15770.1">
    <property type="protein sequence ID" value="OBART03G15770.1"/>
    <property type="gene ID" value="OBART03G15770"/>
</dbReference>
<reference evidence="1" key="1">
    <citation type="journal article" date="2009" name="Rice">
        <title>De Novo Next Generation Sequencing of Plant Genomes.</title>
        <authorList>
            <person name="Rounsley S."/>
            <person name="Marri P.R."/>
            <person name="Yu Y."/>
            <person name="He R."/>
            <person name="Sisneros N."/>
            <person name="Goicoechea J.L."/>
            <person name="Lee S.J."/>
            <person name="Angelova A."/>
            <person name="Kudrna D."/>
            <person name="Luo M."/>
            <person name="Affourtit J."/>
            <person name="Desany B."/>
            <person name="Knight J."/>
            <person name="Niazi F."/>
            <person name="Egholm M."/>
            <person name="Wing R.A."/>
        </authorList>
    </citation>
    <scope>NUCLEOTIDE SEQUENCE [LARGE SCALE GENOMIC DNA]</scope>
    <source>
        <strain evidence="1">cv. IRGC 105608</strain>
    </source>
</reference>
<dbReference type="Proteomes" id="UP000026960">
    <property type="component" value="Chromosome 3"/>
</dbReference>
<dbReference type="HOGENOM" id="CLU_1818790_0_0_1"/>